<sequence length="65" mass="7357">MAQIYYFCFNYLGVPFFLPTLKSTPKKRSVSVQSLFSAAAKPTAKKELQQCTSPSRKIALKIKVR</sequence>
<name>A0A0C1EN92_9FLAO</name>
<proteinExistence type="predicted"/>
<reference evidence="1 2" key="1">
    <citation type="submission" date="2014-10" db="EMBL/GenBank/DDBJ databases">
        <title>Kaistella jeonii genome.</title>
        <authorList>
            <person name="Clayton J.T."/>
            <person name="Newman J.D."/>
        </authorList>
    </citation>
    <scope>NUCLEOTIDE SEQUENCE [LARGE SCALE GENOMIC DNA]</scope>
    <source>
        <strain evidence="1 2">DSM 17048</strain>
    </source>
</reference>
<organism evidence="1 2">
    <name type="scientific">Kaistella jeonii</name>
    <dbReference type="NCBI Taxonomy" id="266749"/>
    <lineage>
        <taxon>Bacteria</taxon>
        <taxon>Pseudomonadati</taxon>
        <taxon>Bacteroidota</taxon>
        <taxon>Flavobacteriia</taxon>
        <taxon>Flavobacteriales</taxon>
        <taxon>Weeksellaceae</taxon>
        <taxon>Chryseobacterium group</taxon>
        <taxon>Kaistella</taxon>
    </lineage>
</organism>
<accession>A0A0C1EN92</accession>
<keyword evidence="2" id="KW-1185">Reference proteome</keyword>
<dbReference type="Proteomes" id="UP000031473">
    <property type="component" value="Unassembled WGS sequence"/>
</dbReference>
<protein>
    <submittedName>
        <fullName evidence="1">Uncharacterized protein</fullName>
    </submittedName>
</protein>
<gene>
    <name evidence="1" type="ORF">OA86_15025</name>
</gene>
<comment type="caution">
    <text evidence="1">The sequence shown here is derived from an EMBL/GenBank/DDBJ whole genome shotgun (WGS) entry which is preliminary data.</text>
</comment>
<evidence type="ECO:0000313" key="2">
    <source>
        <dbReference type="Proteomes" id="UP000031473"/>
    </source>
</evidence>
<dbReference type="AlphaFoldDB" id="A0A0C1EN92"/>
<evidence type="ECO:0000313" key="1">
    <source>
        <dbReference type="EMBL" id="KIA82542.1"/>
    </source>
</evidence>
<dbReference type="EMBL" id="JSYL01000025">
    <property type="protein sequence ID" value="KIA82542.1"/>
    <property type="molecule type" value="Genomic_DNA"/>
</dbReference>